<keyword evidence="3" id="KW-1185">Reference proteome</keyword>
<evidence type="ECO:0000313" key="2">
    <source>
        <dbReference type="EMBL" id="RKN32223.1"/>
    </source>
</evidence>
<evidence type="ECO:0000313" key="1">
    <source>
        <dbReference type="EMBL" id="RKN20965.1"/>
    </source>
</evidence>
<gene>
    <name evidence="2" type="ORF">D7044_13195</name>
    <name evidence="1" type="ORF">D7147_09150</name>
</gene>
<dbReference type="EMBL" id="RAZT01000006">
    <property type="protein sequence ID" value="RKN32223.1"/>
    <property type="molecule type" value="Genomic_DNA"/>
</dbReference>
<reference evidence="3 4" key="1">
    <citation type="submission" date="2018-09" db="EMBL/GenBank/DDBJ databases">
        <title>Micromonospora sp. nov. MS1-9, isolated from a root of Musa sp.</title>
        <authorList>
            <person name="Kuncharoen N."/>
            <person name="Kudo T."/>
            <person name="Ohkuma M."/>
            <person name="Yuki M."/>
            <person name="Tanasupawat S."/>
        </authorList>
    </citation>
    <scope>NUCLEOTIDE SEQUENCE [LARGE SCALE GENOMIC DNA]</scope>
    <source>
        <strain evidence="2 4">MS1-9</strain>
        <strain evidence="1 3">NGC1-4</strain>
    </source>
</reference>
<protein>
    <submittedName>
        <fullName evidence="2">GE37468 family thiazolyl peptide</fullName>
    </submittedName>
</protein>
<accession>A0A3A9Y6E9</accession>
<dbReference type="Pfam" id="PF19409">
    <property type="entry name" value="Thiopep_pre"/>
    <property type="match status" value="1"/>
</dbReference>
<dbReference type="AlphaFoldDB" id="A0A3A9Y6E9"/>
<dbReference type="EMBL" id="RAZS01000003">
    <property type="protein sequence ID" value="RKN20965.1"/>
    <property type="molecule type" value="Genomic_DNA"/>
</dbReference>
<dbReference type="Proteomes" id="UP000275865">
    <property type="component" value="Unassembled WGS sequence"/>
</dbReference>
<evidence type="ECO:0000313" key="3">
    <source>
        <dbReference type="Proteomes" id="UP000271548"/>
    </source>
</evidence>
<dbReference type="NCBIfam" id="NF033399">
    <property type="entry name" value="thiazolyl_GetA"/>
    <property type="match status" value="1"/>
</dbReference>
<comment type="caution">
    <text evidence="2">The sequence shown here is derived from an EMBL/GenBank/DDBJ whole genome shotgun (WGS) entry which is preliminary data.</text>
</comment>
<proteinExistence type="predicted"/>
<organism evidence="2 4">
    <name type="scientific">Micromonospora musae</name>
    <dbReference type="NCBI Taxonomy" id="1894970"/>
    <lineage>
        <taxon>Bacteria</taxon>
        <taxon>Bacillati</taxon>
        <taxon>Actinomycetota</taxon>
        <taxon>Actinomycetes</taxon>
        <taxon>Micromonosporales</taxon>
        <taxon>Micromonosporaceae</taxon>
        <taxon>Micromonospora</taxon>
    </lineage>
</organism>
<dbReference type="OrthoDB" id="4246247at2"/>
<dbReference type="Proteomes" id="UP000271548">
    <property type="component" value="Unassembled WGS sequence"/>
</dbReference>
<name>A0A3A9Y6E9_9ACTN</name>
<sequence length="70" mass="7354">MRIPSKGEAVKKSDELDFELEDLPMDVFDLAESGLTIESLTAGHGMPEHGASLPFCSCSATCSCCPSSSS</sequence>
<evidence type="ECO:0000313" key="4">
    <source>
        <dbReference type="Proteomes" id="UP000275865"/>
    </source>
</evidence>